<dbReference type="Pfam" id="PF00664">
    <property type="entry name" value="ABC_membrane"/>
    <property type="match status" value="1"/>
</dbReference>
<accession>A0A521B2Q6</accession>
<evidence type="ECO:0000313" key="12">
    <source>
        <dbReference type="EMBL" id="SMO41316.1"/>
    </source>
</evidence>
<protein>
    <submittedName>
        <fullName evidence="12">ATP-binding cassette, subfamily C</fullName>
    </submittedName>
</protein>
<dbReference type="OrthoDB" id="1522160at2"/>
<dbReference type="SMART" id="SM00382">
    <property type="entry name" value="AAA"/>
    <property type="match status" value="1"/>
</dbReference>
<dbReference type="GO" id="GO:0140359">
    <property type="term" value="F:ABC-type transporter activity"/>
    <property type="evidence" value="ECO:0007669"/>
    <property type="project" value="InterPro"/>
</dbReference>
<evidence type="ECO:0000256" key="8">
    <source>
        <dbReference type="ARBA" id="ARBA00023136"/>
    </source>
</evidence>
<dbReference type="Gene3D" id="3.40.50.300">
    <property type="entry name" value="P-loop containing nucleotide triphosphate hydrolases"/>
    <property type="match status" value="1"/>
</dbReference>
<reference evidence="12 13" key="1">
    <citation type="submission" date="2017-05" db="EMBL/GenBank/DDBJ databases">
        <authorList>
            <person name="Varghese N."/>
            <person name="Submissions S."/>
        </authorList>
    </citation>
    <scope>NUCLEOTIDE SEQUENCE [LARGE SCALE GENOMIC DNA]</scope>
    <source>
        <strain evidence="12 13">DSM 21194</strain>
    </source>
</reference>
<evidence type="ECO:0000256" key="7">
    <source>
        <dbReference type="ARBA" id="ARBA00022989"/>
    </source>
</evidence>
<dbReference type="InterPro" id="IPR017871">
    <property type="entry name" value="ABC_transporter-like_CS"/>
</dbReference>
<dbReference type="GO" id="GO:0005524">
    <property type="term" value="F:ATP binding"/>
    <property type="evidence" value="ECO:0007669"/>
    <property type="project" value="UniProtKB-KW"/>
</dbReference>
<dbReference type="PROSITE" id="PS50929">
    <property type="entry name" value="ABC_TM1F"/>
    <property type="match status" value="1"/>
</dbReference>
<keyword evidence="5" id="KW-0547">Nucleotide-binding</keyword>
<dbReference type="InterPro" id="IPR003439">
    <property type="entry name" value="ABC_transporter-like_ATP-bd"/>
</dbReference>
<dbReference type="RefSeq" id="WP_142713016.1">
    <property type="nucleotide sequence ID" value="NZ_FXTH01000002.1"/>
</dbReference>
<organism evidence="12 13">
    <name type="scientific">Fodinibius sediminis</name>
    <dbReference type="NCBI Taxonomy" id="1214077"/>
    <lineage>
        <taxon>Bacteria</taxon>
        <taxon>Pseudomonadati</taxon>
        <taxon>Balneolota</taxon>
        <taxon>Balneolia</taxon>
        <taxon>Balneolales</taxon>
        <taxon>Balneolaceae</taxon>
        <taxon>Fodinibius</taxon>
    </lineage>
</organism>
<dbReference type="Gene3D" id="1.20.1560.10">
    <property type="entry name" value="ABC transporter type 1, transmembrane domain"/>
    <property type="match status" value="1"/>
</dbReference>
<dbReference type="SUPFAM" id="SSF52540">
    <property type="entry name" value="P-loop containing nucleoside triphosphate hydrolases"/>
    <property type="match status" value="1"/>
</dbReference>
<dbReference type="Proteomes" id="UP000317593">
    <property type="component" value="Unassembled WGS sequence"/>
</dbReference>
<feature type="transmembrane region" description="Helical" evidence="9">
    <location>
        <begin position="164"/>
        <end position="197"/>
    </location>
</feature>
<name>A0A521B2Q6_9BACT</name>
<dbReference type="GO" id="GO:0005886">
    <property type="term" value="C:plasma membrane"/>
    <property type="evidence" value="ECO:0007669"/>
    <property type="project" value="UniProtKB-SubCell"/>
</dbReference>
<comment type="subcellular location">
    <subcellularLocation>
        <location evidence="1">Cell membrane</location>
        <topology evidence="1">Multi-pass membrane protein</topology>
    </subcellularLocation>
</comment>
<evidence type="ECO:0000256" key="4">
    <source>
        <dbReference type="ARBA" id="ARBA00022692"/>
    </source>
</evidence>
<keyword evidence="8 9" id="KW-0472">Membrane</keyword>
<dbReference type="SUPFAM" id="SSF90123">
    <property type="entry name" value="ABC transporter transmembrane region"/>
    <property type="match status" value="1"/>
</dbReference>
<gene>
    <name evidence="12" type="ORF">SAMN06265218_102131</name>
</gene>
<dbReference type="GO" id="GO:0016887">
    <property type="term" value="F:ATP hydrolysis activity"/>
    <property type="evidence" value="ECO:0007669"/>
    <property type="project" value="InterPro"/>
</dbReference>
<dbReference type="PANTHER" id="PTHR24221">
    <property type="entry name" value="ATP-BINDING CASSETTE SUB-FAMILY B"/>
    <property type="match status" value="1"/>
</dbReference>
<dbReference type="EMBL" id="FXTH01000002">
    <property type="protein sequence ID" value="SMO41316.1"/>
    <property type="molecule type" value="Genomic_DNA"/>
</dbReference>
<proteinExistence type="predicted"/>
<dbReference type="AlphaFoldDB" id="A0A521B2Q6"/>
<dbReference type="PROSITE" id="PS00211">
    <property type="entry name" value="ABC_TRANSPORTER_1"/>
    <property type="match status" value="1"/>
</dbReference>
<evidence type="ECO:0000256" key="9">
    <source>
        <dbReference type="SAM" id="Phobius"/>
    </source>
</evidence>
<keyword evidence="13" id="KW-1185">Reference proteome</keyword>
<dbReference type="GO" id="GO:0034040">
    <property type="term" value="F:ATPase-coupled lipid transmembrane transporter activity"/>
    <property type="evidence" value="ECO:0007669"/>
    <property type="project" value="TreeGrafter"/>
</dbReference>
<evidence type="ECO:0000259" key="11">
    <source>
        <dbReference type="PROSITE" id="PS50929"/>
    </source>
</evidence>
<keyword evidence="7 9" id="KW-1133">Transmembrane helix</keyword>
<keyword evidence="4 9" id="KW-0812">Transmembrane</keyword>
<evidence type="ECO:0000256" key="3">
    <source>
        <dbReference type="ARBA" id="ARBA00022475"/>
    </source>
</evidence>
<evidence type="ECO:0000313" key="13">
    <source>
        <dbReference type="Proteomes" id="UP000317593"/>
    </source>
</evidence>
<feature type="transmembrane region" description="Helical" evidence="9">
    <location>
        <begin position="21"/>
        <end position="50"/>
    </location>
</feature>
<keyword evidence="6 12" id="KW-0067">ATP-binding</keyword>
<evidence type="ECO:0000259" key="10">
    <source>
        <dbReference type="PROSITE" id="PS50893"/>
    </source>
</evidence>
<evidence type="ECO:0000256" key="2">
    <source>
        <dbReference type="ARBA" id="ARBA00022448"/>
    </source>
</evidence>
<dbReference type="InterPro" id="IPR027417">
    <property type="entry name" value="P-loop_NTPase"/>
</dbReference>
<dbReference type="InterPro" id="IPR011527">
    <property type="entry name" value="ABC1_TM_dom"/>
</dbReference>
<feature type="domain" description="ABC transmembrane type-1" evidence="11">
    <location>
        <begin position="22"/>
        <end position="322"/>
    </location>
</feature>
<feature type="transmembrane region" description="Helical" evidence="9">
    <location>
        <begin position="76"/>
        <end position="101"/>
    </location>
</feature>
<dbReference type="Pfam" id="PF00005">
    <property type="entry name" value="ABC_tran"/>
    <property type="match status" value="1"/>
</dbReference>
<evidence type="ECO:0000256" key="6">
    <source>
        <dbReference type="ARBA" id="ARBA00022840"/>
    </source>
</evidence>
<keyword evidence="2" id="KW-0813">Transport</keyword>
<sequence>MLPKTLKKIFYILPKGDPVKLLILLVLMLIAAVMEVAGIGMIPAFVAIIADPESVMEIGWLQSVFSVLGIETSRDLLVWGSVGLVGIFIIKSAYIIAFNYLEARFVYNRRYTICHRMMRAYMHAPYTFHLGRNTAELLRNITHEVNVFINNVVSNMLRMTREGVMALSILVFLFVMEPLITILVISLSGLGAGTFILLNKRKMKEYGEEEQVRRAEMIKALNQGLGGIKDARVLNREEEFIDKFRKEAFRSTRLLTYIKFIQQIPRPVVETTAVLGMLLVSVLLVWQERPMETIIPVLTLFAMATVRLMPSVQQLVANYTNLRYNMVSLEPLYHDLKDLEEYNTRFLADRKNDKQLELDEEIQIRNVSYSYPESDVQALRQVSISIPRGKAVGFVGPSGAGKTTIVDIILGLLEPEDGDILVDGIDVNGNISAWQRNIGYIPQSIYLADETLRSNIAFGLPESMIDDDKVMRAVRLAQLEEMINRLTNGLDTIVGEHGTRLSGGQRQRVGIARALYHNPKVLVMDEATSALDNITEKQITGAIESLRGERTLIMIAHRLTTVKNCDKLYYMEEGRIVQEGSYYDLIESNVRFREMALEG</sequence>
<evidence type="ECO:0000256" key="5">
    <source>
        <dbReference type="ARBA" id="ARBA00022741"/>
    </source>
</evidence>
<dbReference type="FunFam" id="3.40.50.300:FF:000221">
    <property type="entry name" value="Multidrug ABC transporter ATP-binding protein"/>
    <property type="match status" value="1"/>
</dbReference>
<dbReference type="PROSITE" id="PS50893">
    <property type="entry name" value="ABC_TRANSPORTER_2"/>
    <property type="match status" value="1"/>
</dbReference>
<dbReference type="InterPro" id="IPR003593">
    <property type="entry name" value="AAA+_ATPase"/>
</dbReference>
<feature type="domain" description="ABC transporter" evidence="10">
    <location>
        <begin position="362"/>
        <end position="598"/>
    </location>
</feature>
<dbReference type="PANTHER" id="PTHR24221:SF632">
    <property type="entry name" value="ATP-DEPENDENT LIPID A-CORE FLIPPASE"/>
    <property type="match status" value="1"/>
</dbReference>
<evidence type="ECO:0000256" key="1">
    <source>
        <dbReference type="ARBA" id="ARBA00004651"/>
    </source>
</evidence>
<dbReference type="InterPro" id="IPR039421">
    <property type="entry name" value="Type_1_exporter"/>
</dbReference>
<keyword evidence="3" id="KW-1003">Cell membrane</keyword>
<dbReference type="InterPro" id="IPR036640">
    <property type="entry name" value="ABC1_TM_sf"/>
</dbReference>